<organism evidence="7 8">
    <name type="scientific">Trichoplax adhaerens</name>
    <name type="common">Trichoplax reptans</name>
    <dbReference type="NCBI Taxonomy" id="10228"/>
    <lineage>
        <taxon>Eukaryota</taxon>
        <taxon>Metazoa</taxon>
        <taxon>Placozoa</taxon>
        <taxon>Uniplacotomia</taxon>
        <taxon>Trichoplacea</taxon>
        <taxon>Trichoplacidae</taxon>
        <taxon>Trichoplax</taxon>
    </lineage>
</organism>
<gene>
    <name evidence="7" type="ORF">TRIADDRAFT_60016</name>
</gene>
<dbReference type="InterPro" id="IPR013087">
    <property type="entry name" value="Znf_C2H2_type"/>
</dbReference>
<evidence type="ECO:0000313" key="8">
    <source>
        <dbReference type="Proteomes" id="UP000009022"/>
    </source>
</evidence>
<evidence type="ECO:0000313" key="7">
    <source>
        <dbReference type="EMBL" id="EDV21412.1"/>
    </source>
</evidence>
<keyword evidence="2 5" id="KW-0863">Zinc-finger</keyword>
<dbReference type="eggNOG" id="KOG2482">
    <property type="taxonomic scope" value="Eukaryota"/>
</dbReference>
<dbReference type="GO" id="GO:0008270">
    <property type="term" value="F:zinc ion binding"/>
    <property type="evidence" value="ECO:0007669"/>
    <property type="project" value="UniProtKB-KW"/>
</dbReference>
<dbReference type="Pfam" id="PF12756">
    <property type="entry name" value="zf-C2H2_2"/>
    <property type="match status" value="2"/>
</dbReference>
<evidence type="ECO:0000256" key="3">
    <source>
        <dbReference type="ARBA" id="ARBA00022833"/>
    </source>
</evidence>
<dbReference type="InParanoid" id="B3S728"/>
<dbReference type="Gene3D" id="3.30.160.60">
    <property type="entry name" value="Classic Zinc Finger"/>
    <property type="match status" value="1"/>
</dbReference>
<evidence type="ECO:0000259" key="6">
    <source>
        <dbReference type="PROSITE" id="PS50157"/>
    </source>
</evidence>
<dbReference type="EMBL" id="DS985253">
    <property type="protein sequence ID" value="EDV21412.1"/>
    <property type="molecule type" value="Genomic_DNA"/>
</dbReference>
<feature type="domain" description="C2H2-type" evidence="6">
    <location>
        <begin position="133"/>
        <end position="162"/>
    </location>
</feature>
<protein>
    <recommendedName>
        <fullName evidence="6">C2H2-type domain-containing protein</fullName>
    </recommendedName>
</protein>
<keyword evidence="8" id="KW-1185">Reference proteome</keyword>
<dbReference type="SMART" id="SM00355">
    <property type="entry name" value="ZnF_C2H2"/>
    <property type="match status" value="3"/>
</dbReference>
<dbReference type="PANTHER" id="PTHR13267">
    <property type="entry name" value="ZINC FINGER PROTEIN 277"/>
    <property type="match status" value="1"/>
</dbReference>
<dbReference type="KEGG" id="tad:TRIADDRAFT_60016"/>
<name>B3S728_TRIAD</name>
<dbReference type="HOGENOM" id="CLU_795311_0_0_1"/>
<dbReference type="SUPFAM" id="SSF57667">
    <property type="entry name" value="beta-beta-alpha zinc fingers"/>
    <property type="match status" value="2"/>
</dbReference>
<dbReference type="InterPro" id="IPR040048">
    <property type="entry name" value="ZNF277"/>
</dbReference>
<dbReference type="InterPro" id="IPR041661">
    <property type="entry name" value="ZN622/Rei1/Reh1_Znf-C2H2"/>
</dbReference>
<keyword evidence="1" id="KW-0479">Metal-binding</keyword>
<reference evidence="7 8" key="1">
    <citation type="journal article" date="2008" name="Nature">
        <title>The Trichoplax genome and the nature of placozoans.</title>
        <authorList>
            <person name="Srivastava M."/>
            <person name="Begovic E."/>
            <person name="Chapman J."/>
            <person name="Putnam N.H."/>
            <person name="Hellsten U."/>
            <person name="Kawashima T."/>
            <person name="Kuo A."/>
            <person name="Mitros T."/>
            <person name="Salamov A."/>
            <person name="Carpenter M.L."/>
            <person name="Signorovitch A.Y."/>
            <person name="Moreno M.A."/>
            <person name="Kamm K."/>
            <person name="Grimwood J."/>
            <person name="Schmutz J."/>
            <person name="Shapiro H."/>
            <person name="Grigoriev I.V."/>
            <person name="Buss L.W."/>
            <person name="Schierwater B."/>
            <person name="Dellaporta S.L."/>
            <person name="Rokhsar D.S."/>
        </authorList>
    </citation>
    <scope>NUCLEOTIDE SEQUENCE [LARGE SCALE GENOMIC DNA]</scope>
    <source>
        <strain evidence="7 8">Grell-BS-1999</strain>
    </source>
</reference>
<keyword evidence="3" id="KW-0862">Zinc</keyword>
<dbReference type="RefSeq" id="XP_002116012.1">
    <property type="nucleotide sequence ID" value="XM_002115976.1"/>
</dbReference>
<dbReference type="STRING" id="10228.B3S728"/>
<dbReference type="PROSITE" id="PS50157">
    <property type="entry name" value="ZINC_FINGER_C2H2_2"/>
    <property type="match status" value="1"/>
</dbReference>
<sequence length="349" mass="40247">MASFCPPCKPRRLMLTNDGCTCSMLCLYFAIKDITVMMILYGSNSIDAKAWIGLLFGYGVGKHSVSRSGVELYVLGRDNEDDCNLREKLKKDTLVIINALHRANPSKLTFINYVLTVYVDQFLTILKYKLERFICLYCERTFRDSTTLKDHMRKKRHRKINANNKEYDKFYIINYLKLGNFLLDLQDPGKGWKNIQEEENRQDDNDTDNSDEEWSDESIDQAANASCLFCDLTSQVNDVVVHLNDFHNFNISGLVKQFGLNIYEQIKLINYLRLKKNENKCGFCGCQCASVEEFSTHVNGAHLCFNSEIKEIQLPAKEHWNLSLFLFPVIEDDPLLCILEDESTDCSPL</sequence>
<comment type="similarity">
    <text evidence="4">Belongs to the ZNF277 family.</text>
</comment>
<accession>B3S728</accession>
<dbReference type="CTD" id="6757310"/>
<evidence type="ECO:0000256" key="5">
    <source>
        <dbReference type="PROSITE-ProRule" id="PRU00042"/>
    </source>
</evidence>
<dbReference type="AlphaFoldDB" id="B3S728"/>
<dbReference type="OrthoDB" id="278606at2759"/>
<evidence type="ECO:0000256" key="4">
    <source>
        <dbReference type="ARBA" id="ARBA00034119"/>
    </source>
</evidence>
<dbReference type="Proteomes" id="UP000009022">
    <property type="component" value="Unassembled WGS sequence"/>
</dbReference>
<dbReference type="PhylomeDB" id="B3S728"/>
<evidence type="ECO:0000256" key="2">
    <source>
        <dbReference type="ARBA" id="ARBA00022771"/>
    </source>
</evidence>
<dbReference type="PANTHER" id="PTHR13267:SF3">
    <property type="entry name" value="ZINC FINGER PROTEIN 277"/>
    <property type="match status" value="1"/>
</dbReference>
<proteinExistence type="inferred from homology"/>
<dbReference type="InterPro" id="IPR036236">
    <property type="entry name" value="Znf_C2H2_sf"/>
</dbReference>
<dbReference type="PROSITE" id="PS00028">
    <property type="entry name" value="ZINC_FINGER_C2H2_1"/>
    <property type="match status" value="1"/>
</dbReference>
<dbReference type="GeneID" id="6757310"/>
<evidence type="ECO:0000256" key="1">
    <source>
        <dbReference type="ARBA" id="ARBA00022723"/>
    </source>
</evidence>